<feature type="transmembrane region" description="Helical" evidence="1">
    <location>
        <begin position="42"/>
        <end position="65"/>
    </location>
</feature>
<evidence type="ECO:0000313" key="2">
    <source>
        <dbReference type="EMBL" id="MET3544474.1"/>
    </source>
</evidence>
<evidence type="ECO:0008006" key="4">
    <source>
        <dbReference type="Google" id="ProtNLM"/>
    </source>
</evidence>
<feature type="transmembrane region" description="Helical" evidence="1">
    <location>
        <begin position="12"/>
        <end position="30"/>
    </location>
</feature>
<feature type="transmembrane region" description="Helical" evidence="1">
    <location>
        <begin position="77"/>
        <end position="104"/>
    </location>
</feature>
<keyword evidence="1" id="KW-0472">Membrane</keyword>
<proteinExistence type="predicted"/>
<evidence type="ECO:0000256" key="1">
    <source>
        <dbReference type="SAM" id="Phobius"/>
    </source>
</evidence>
<dbReference type="Proteomes" id="UP001549098">
    <property type="component" value="Unassembled WGS sequence"/>
</dbReference>
<feature type="transmembrane region" description="Helical" evidence="1">
    <location>
        <begin position="124"/>
        <end position="150"/>
    </location>
</feature>
<evidence type="ECO:0000313" key="3">
    <source>
        <dbReference type="Proteomes" id="UP001549098"/>
    </source>
</evidence>
<dbReference type="RefSeq" id="WP_354495173.1">
    <property type="nucleotide sequence ID" value="NZ_JBEPLV010000001.1"/>
</dbReference>
<keyword evidence="1" id="KW-1133">Transmembrane helix</keyword>
<organism evidence="2 3">
    <name type="scientific">Paenibacillus favisporus</name>
    <dbReference type="NCBI Taxonomy" id="221028"/>
    <lineage>
        <taxon>Bacteria</taxon>
        <taxon>Bacillati</taxon>
        <taxon>Bacillota</taxon>
        <taxon>Bacilli</taxon>
        <taxon>Bacillales</taxon>
        <taxon>Paenibacillaceae</taxon>
        <taxon>Paenibacillus</taxon>
    </lineage>
</organism>
<accession>A0ABV2EZ17</accession>
<protein>
    <recommendedName>
        <fullName evidence="4">DUF4386 family protein</fullName>
    </recommendedName>
</protein>
<sequence length="230" mass="24210">MNITAYSVIRWSGLSAILAGILFIVIQAIHPPELLSSVTTKAWAIVHYMTLAMSLLGLLGITGIYTRQVHVAGWTGLAGFLLFGLFWTATTAFTFVEAFVLPVIAADAPSFVEGYLGIFAGSSAVSNLGLLPGVAPVGGGLYVLGGLLLGIATFRAGILPRWTAVLLACAAVSTLASSLLPHPLDRVLAVPMGIALAGMGYAVWSERSLEAAQRQVRKQHGGRKNESHRI</sequence>
<reference evidence="2 3" key="1">
    <citation type="submission" date="2024-06" db="EMBL/GenBank/DDBJ databases">
        <title>Genomic Encyclopedia of Type Strains, Phase IV (KMG-IV): sequencing the most valuable type-strain genomes for metagenomic binning, comparative biology and taxonomic classification.</title>
        <authorList>
            <person name="Goeker M."/>
        </authorList>
    </citation>
    <scope>NUCLEOTIDE SEQUENCE [LARGE SCALE GENOMIC DNA]</scope>
    <source>
        <strain evidence="2 3">DSM 17253</strain>
    </source>
</reference>
<comment type="caution">
    <text evidence="2">The sequence shown here is derived from an EMBL/GenBank/DDBJ whole genome shotgun (WGS) entry which is preliminary data.</text>
</comment>
<feature type="transmembrane region" description="Helical" evidence="1">
    <location>
        <begin position="162"/>
        <end position="180"/>
    </location>
</feature>
<keyword evidence="1" id="KW-0812">Transmembrane</keyword>
<gene>
    <name evidence="2" type="ORF">ABID47_001068</name>
</gene>
<feature type="transmembrane region" description="Helical" evidence="1">
    <location>
        <begin position="186"/>
        <end position="204"/>
    </location>
</feature>
<dbReference type="EMBL" id="JBEPLV010000001">
    <property type="protein sequence ID" value="MET3544474.1"/>
    <property type="molecule type" value="Genomic_DNA"/>
</dbReference>
<keyword evidence="3" id="KW-1185">Reference proteome</keyword>
<name>A0ABV2EZ17_9BACL</name>